<dbReference type="RefSeq" id="WP_209510592.1">
    <property type="nucleotide sequence ID" value="NZ_JAGGKS010000002.1"/>
</dbReference>
<dbReference type="InterPro" id="IPR036779">
    <property type="entry name" value="LysM_dom_sf"/>
</dbReference>
<feature type="domain" description="LysM" evidence="1">
    <location>
        <begin position="126"/>
        <end position="170"/>
    </location>
</feature>
<dbReference type="Proteomes" id="UP001519342">
    <property type="component" value="Unassembled WGS sequence"/>
</dbReference>
<dbReference type="InterPro" id="IPR018392">
    <property type="entry name" value="LysM"/>
</dbReference>
<keyword evidence="3" id="KW-1185">Reference proteome</keyword>
<dbReference type="SMART" id="SM00257">
    <property type="entry name" value="LysM"/>
    <property type="match status" value="4"/>
</dbReference>
<accession>A0ABS4GAW7</accession>
<dbReference type="EMBL" id="JAGGKS010000002">
    <property type="protein sequence ID" value="MBP1924828.1"/>
    <property type="molecule type" value="Genomic_DNA"/>
</dbReference>
<gene>
    <name evidence="2" type="ORF">J2Z76_000685</name>
</gene>
<feature type="domain" description="LysM" evidence="1">
    <location>
        <begin position="184"/>
        <end position="229"/>
    </location>
</feature>
<evidence type="ECO:0000259" key="1">
    <source>
        <dbReference type="PROSITE" id="PS51782"/>
    </source>
</evidence>
<dbReference type="Pfam" id="PF01476">
    <property type="entry name" value="LysM"/>
    <property type="match status" value="4"/>
</dbReference>
<dbReference type="PROSITE" id="PS51782">
    <property type="entry name" value="LYSM"/>
    <property type="match status" value="4"/>
</dbReference>
<dbReference type="CDD" id="cd00118">
    <property type="entry name" value="LysM"/>
    <property type="match status" value="4"/>
</dbReference>
<dbReference type="PANTHER" id="PTHR33734">
    <property type="entry name" value="LYSM DOMAIN-CONTAINING GPI-ANCHORED PROTEIN 2"/>
    <property type="match status" value="1"/>
</dbReference>
<reference evidence="2 3" key="1">
    <citation type="submission" date="2021-03" db="EMBL/GenBank/DDBJ databases">
        <title>Genomic Encyclopedia of Type Strains, Phase IV (KMG-IV): sequencing the most valuable type-strain genomes for metagenomic binning, comparative biology and taxonomic classification.</title>
        <authorList>
            <person name="Goeker M."/>
        </authorList>
    </citation>
    <scope>NUCLEOTIDE SEQUENCE [LARGE SCALE GENOMIC DNA]</scope>
    <source>
        <strain evidence="2 3">DSM 24004</strain>
    </source>
</reference>
<comment type="caution">
    <text evidence="2">The sequence shown here is derived from an EMBL/GenBank/DDBJ whole genome shotgun (WGS) entry which is preliminary data.</text>
</comment>
<sequence>MINFPYTCPDEYTMIYTVQPGDTLNSIARQFGINLIGLLDLNPTLRLRTLTEGMQLCVPKVPERPTCINGAYYIIKEGDSFYKIAQTYKIPLNSIIEANPNANPFDLKVGQEICIPEIPSFCPFGFVYTIENGTTLSQILIKYNLSVNELMEANPTFNPNILVPDTRLCIPPTVYQECECPNSREYVIKSGDSLATVAEAYDVSASELLIANPNLRPANFIIIGTKVCIPTEEVC</sequence>
<dbReference type="PANTHER" id="PTHR33734:SF22">
    <property type="entry name" value="MEMBRANE-BOUND LYTIC MUREIN TRANSGLYCOSYLASE D"/>
    <property type="match status" value="1"/>
</dbReference>
<name>A0ABS4GAW7_9FIRM</name>
<evidence type="ECO:0000313" key="3">
    <source>
        <dbReference type="Proteomes" id="UP001519342"/>
    </source>
</evidence>
<dbReference type="Gene3D" id="3.10.350.10">
    <property type="entry name" value="LysM domain"/>
    <property type="match status" value="4"/>
</dbReference>
<feature type="domain" description="LysM" evidence="1">
    <location>
        <begin position="71"/>
        <end position="115"/>
    </location>
</feature>
<feature type="domain" description="LysM" evidence="1">
    <location>
        <begin position="14"/>
        <end position="58"/>
    </location>
</feature>
<organism evidence="2 3">
    <name type="scientific">Sedimentibacter acidaminivorans</name>
    <dbReference type="NCBI Taxonomy" id="913099"/>
    <lineage>
        <taxon>Bacteria</taxon>
        <taxon>Bacillati</taxon>
        <taxon>Bacillota</taxon>
        <taxon>Tissierellia</taxon>
        <taxon>Sedimentibacter</taxon>
    </lineage>
</organism>
<proteinExistence type="predicted"/>
<evidence type="ECO:0000313" key="2">
    <source>
        <dbReference type="EMBL" id="MBP1924828.1"/>
    </source>
</evidence>
<protein>
    <submittedName>
        <fullName evidence="2">LysM repeat protein</fullName>
    </submittedName>
</protein>
<dbReference type="SUPFAM" id="SSF54106">
    <property type="entry name" value="LysM domain"/>
    <property type="match status" value="4"/>
</dbReference>